<dbReference type="EMBL" id="CP023325">
    <property type="protein sequence ID" value="ATY64926.1"/>
    <property type="molecule type" value="Genomic_DNA"/>
</dbReference>
<protein>
    <submittedName>
        <fullName evidence="4">Nucleotide-alpha-beta plait</fullName>
    </submittedName>
</protein>
<dbReference type="VEuPathDB" id="FungiDB:CCM_08187"/>
<dbReference type="OrthoDB" id="277802at2759"/>
<dbReference type="CDD" id="cd12246">
    <property type="entry name" value="RRM1_U1A_like"/>
    <property type="match status" value="1"/>
</dbReference>
<feature type="region of interest" description="Disordered" evidence="2">
    <location>
        <begin position="141"/>
        <end position="201"/>
    </location>
</feature>
<dbReference type="PROSITE" id="PS50102">
    <property type="entry name" value="RRM"/>
    <property type="match status" value="1"/>
</dbReference>
<evidence type="ECO:0000256" key="1">
    <source>
        <dbReference type="PROSITE-ProRule" id="PRU00176"/>
    </source>
</evidence>
<dbReference type="GO" id="GO:0003723">
    <property type="term" value="F:RNA binding"/>
    <property type="evidence" value="ECO:0007669"/>
    <property type="project" value="UniProtKB-UniRule"/>
</dbReference>
<proteinExistence type="predicted"/>
<dbReference type="Gene3D" id="3.30.70.330">
    <property type="match status" value="1"/>
</dbReference>
<dbReference type="SUPFAM" id="SSF54928">
    <property type="entry name" value="RNA-binding domain, RBD"/>
    <property type="match status" value="1"/>
</dbReference>
<dbReference type="FunFam" id="3.30.70.330:FF:000039">
    <property type="entry name" value="U1 small nuclear ribonucleoprotein A"/>
    <property type="match status" value="1"/>
</dbReference>
<accession>A0A2H4SP89</accession>
<dbReference type="InterPro" id="IPR000504">
    <property type="entry name" value="RRM_dom"/>
</dbReference>
<name>A0A2H4SP89_CORMI</name>
<feature type="compositionally biased region" description="Acidic residues" evidence="2">
    <location>
        <begin position="181"/>
        <end position="201"/>
    </location>
</feature>
<dbReference type="InterPro" id="IPR012677">
    <property type="entry name" value="Nucleotide-bd_a/b_plait_sf"/>
</dbReference>
<evidence type="ECO:0000259" key="3">
    <source>
        <dbReference type="PROSITE" id="PS50102"/>
    </source>
</evidence>
<feature type="compositionally biased region" description="Low complexity" evidence="2">
    <location>
        <begin position="141"/>
        <end position="151"/>
    </location>
</feature>
<sequence>MATIASRGLQPNSSLPAKVQSIPPNQTIYITNLPSAKIQKDDLRTALYMLFSTFGPVLDIVALKTMSMRGQAHIVFRDIQAATQAMRTLDGEEFLGRAMKIQYAKSKSHFVSKIDGTLALPTKGAAAPEQTELQQSIFNAPPAGTATAETPAKPPPSAVDHAMKDVGGSPESRGQKRNRDEESEPEDSGEDMAMDEDSDDE</sequence>
<dbReference type="Pfam" id="PF00076">
    <property type="entry name" value="RRM_1"/>
    <property type="match status" value="1"/>
</dbReference>
<evidence type="ECO:0000313" key="5">
    <source>
        <dbReference type="Proteomes" id="UP000323067"/>
    </source>
</evidence>
<dbReference type="VEuPathDB" id="FungiDB:A9K55_005235"/>
<reference evidence="4 5" key="1">
    <citation type="journal article" date="2017" name="BMC Genomics">
        <title>Chromosome level assembly and secondary metabolite potential of the parasitic fungus Cordyceps militaris.</title>
        <authorList>
            <person name="Kramer G.J."/>
            <person name="Nodwell J.R."/>
        </authorList>
    </citation>
    <scope>NUCLEOTIDE SEQUENCE [LARGE SCALE GENOMIC DNA]</scope>
    <source>
        <strain evidence="4 5">ATCC 34164</strain>
    </source>
</reference>
<keyword evidence="1" id="KW-0694">RNA-binding</keyword>
<dbReference type="AlphaFoldDB" id="A0A2H4SP89"/>
<evidence type="ECO:0000313" key="4">
    <source>
        <dbReference type="EMBL" id="ATY64926.1"/>
    </source>
</evidence>
<evidence type="ECO:0000256" key="2">
    <source>
        <dbReference type="SAM" id="MobiDB-lite"/>
    </source>
</evidence>
<dbReference type="SMART" id="SM00360">
    <property type="entry name" value="RRM"/>
    <property type="match status" value="1"/>
</dbReference>
<dbReference type="InterPro" id="IPR035979">
    <property type="entry name" value="RBD_domain_sf"/>
</dbReference>
<organism evidence="4 5">
    <name type="scientific">Cordyceps militaris</name>
    <name type="common">Caterpillar fungus</name>
    <name type="synonym">Clavaria militaris</name>
    <dbReference type="NCBI Taxonomy" id="73501"/>
    <lineage>
        <taxon>Eukaryota</taxon>
        <taxon>Fungi</taxon>
        <taxon>Dikarya</taxon>
        <taxon>Ascomycota</taxon>
        <taxon>Pezizomycotina</taxon>
        <taxon>Sordariomycetes</taxon>
        <taxon>Hypocreomycetidae</taxon>
        <taxon>Hypocreales</taxon>
        <taxon>Cordycipitaceae</taxon>
        <taxon>Cordyceps</taxon>
    </lineage>
</organism>
<feature type="domain" description="RRM" evidence="3">
    <location>
        <begin position="26"/>
        <end position="106"/>
    </location>
</feature>
<gene>
    <name evidence="4" type="ORF">A9K55_005235</name>
</gene>
<dbReference type="Proteomes" id="UP000323067">
    <property type="component" value="Chromosome v"/>
</dbReference>